<dbReference type="AlphaFoldDB" id="A0A835LMR8"/>
<dbReference type="EMBL" id="JADFTS010000006">
    <property type="protein sequence ID" value="KAF9600715.1"/>
    <property type="molecule type" value="Genomic_DNA"/>
</dbReference>
<keyword evidence="4" id="KW-1185">Reference proteome</keyword>
<protein>
    <submittedName>
        <fullName evidence="3">Uncharacterized protein</fullName>
    </submittedName>
</protein>
<accession>A0A835LMR8</accession>
<dbReference type="Proteomes" id="UP000631114">
    <property type="component" value="Unassembled WGS sequence"/>
</dbReference>
<reference evidence="3 4" key="1">
    <citation type="submission" date="2020-10" db="EMBL/GenBank/DDBJ databases">
        <title>The Coptis chinensis genome and diversification of protoberbering-type alkaloids.</title>
        <authorList>
            <person name="Wang B."/>
            <person name="Shu S."/>
            <person name="Song C."/>
            <person name="Liu Y."/>
        </authorList>
    </citation>
    <scope>NUCLEOTIDE SEQUENCE [LARGE SCALE GENOMIC DNA]</scope>
    <source>
        <strain evidence="3">HL-2020</strain>
        <tissue evidence="3">Leaf</tissue>
    </source>
</reference>
<name>A0A835LMR8_9MAGN</name>
<dbReference type="GO" id="GO:0006139">
    <property type="term" value="P:nucleobase-containing compound metabolic process"/>
    <property type="evidence" value="ECO:0007669"/>
    <property type="project" value="InterPro"/>
</dbReference>
<feature type="transmembrane region" description="Helical" evidence="2">
    <location>
        <begin position="319"/>
        <end position="343"/>
    </location>
</feature>
<keyword evidence="2" id="KW-0812">Transmembrane</keyword>
<evidence type="ECO:0000313" key="4">
    <source>
        <dbReference type="Proteomes" id="UP000631114"/>
    </source>
</evidence>
<dbReference type="InterPro" id="IPR037027">
    <property type="entry name" value="YqgF/RNaseH-like_dom_sf"/>
</dbReference>
<feature type="coiled-coil region" evidence="1">
    <location>
        <begin position="159"/>
        <end position="200"/>
    </location>
</feature>
<dbReference type="Gene3D" id="3.30.420.140">
    <property type="entry name" value="YqgF/RNase H-like domain"/>
    <property type="match status" value="1"/>
</dbReference>
<proteinExistence type="predicted"/>
<keyword evidence="2" id="KW-1133">Transmembrane helix</keyword>
<evidence type="ECO:0000313" key="3">
    <source>
        <dbReference type="EMBL" id="KAF9600715.1"/>
    </source>
</evidence>
<comment type="caution">
    <text evidence="3">The sequence shown here is derived from an EMBL/GenBank/DDBJ whole genome shotgun (WGS) entry which is preliminary data.</text>
</comment>
<dbReference type="PANTHER" id="PTHR34778:SF2">
    <property type="entry name" value="OS02G0580700 PROTEIN"/>
    <property type="match status" value="1"/>
</dbReference>
<dbReference type="OrthoDB" id="657513at2759"/>
<keyword evidence="2" id="KW-0472">Membrane</keyword>
<evidence type="ECO:0000256" key="1">
    <source>
        <dbReference type="SAM" id="Coils"/>
    </source>
</evidence>
<sequence length="406" mass="46193">MGVDAGRVFSGIVLNDDSWVACARHTLRMCDMEKACAFLLDLIDSENVVGIAFGSMKSKRKNQSYQDMRLDTLLSHLNGNPGFRKLSYCIIDERDMTQVALAHMGKTKMKSKRKNQSYQDMRLDTLLSHLNGNPGFRKLSYCIIDERDTTQIADMEISSLKQKLKIEELEARLNEAKDVVTDLRAQLNAVQDELEKLEKTRLKPLDERTSKNLASIILESKEPELYRNRYTQRSRAFERDLPDGKSPLLMQTEDQESNLKTGPTTKEDIIAEVTCVVAPPREFDVRITEKKADVMEDEHEGVKPSRMLSSRISTQNRKAVVVLVLTMACKAVIYLIFGTFIHVQAIAWPSIEKVLIYQKVLIGGVETRNTSSEANIQPASDRLIKLTFQRKRKKGSLSDPDENEYQ</sequence>
<keyword evidence="1" id="KW-0175">Coiled coil</keyword>
<organism evidence="3 4">
    <name type="scientific">Coptis chinensis</name>
    <dbReference type="NCBI Taxonomy" id="261450"/>
    <lineage>
        <taxon>Eukaryota</taxon>
        <taxon>Viridiplantae</taxon>
        <taxon>Streptophyta</taxon>
        <taxon>Embryophyta</taxon>
        <taxon>Tracheophyta</taxon>
        <taxon>Spermatophyta</taxon>
        <taxon>Magnoliopsida</taxon>
        <taxon>Ranunculales</taxon>
        <taxon>Ranunculaceae</taxon>
        <taxon>Coptidoideae</taxon>
        <taxon>Coptis</taxon>
    </lineage>
</organism>
<dbReference type="PANTHER" id="PTHR34778">
    <property type="entry name" value="OS02G0580700 PROTEIN"/>
    <property type="match status" value="1"/>
</dbReference>
<evidence type="ECO:0000256" key="2">
    <source>
        <dbReference type="SAM" id="Phobius"/>
    </source>
</evidence>
<gene>
    <name evidence="3" type="ORF">IFM89_011402</name>
</gene>